<proteinExistence type="predicted"/>
<feature type="chain" id="PRO_5037737138" evidence="2">
    <location>
        <begin position="38"/>
        <end position="107"/>
    </location>
</feature>
<accession>A0A914WIY1</accession>
<feature type="compositionally biased region" description="Basic and acidic residues" evidence="1">
    <location>
        <begin position="45"/>
        <end position="78"/>
    </location>
</feature>
<evidence type="ECO:0000313" key="4">
    <source>
        <dbReference type="WBParaSite" id="PSAMB.scaffold4391size14797.g24190.t1"/>
    </source>
</evidence>
<name>A0A914WIY1_9BILA</name>
<feature type="region of interest" description="Disordered" evidence="1">
    <location>
        <begin position="45"/>
        <end position="107"/>
    </location>
</feature>
<dbReference type="WBParaSite" id="PSAMB.scaffold4391size14797.g24190.t1">
    <property type="protein sequence ID" value="PSAMB.scaffold4391size14797.g24190.t1"/>
    <property type="gene ID" value="PSAMB.scaffold4391size14797.g24190"/>
</dbReference>
<evidence type="ECO:0000256" key="2">
    <source>
        <dbReference type="SAM" id="SignalP"/>
    </source>
</evidence>
<feature type="signal peptide" evidence="2">
    <location>
        <begin position="1"/>
        <end position="37"/>
    </location>
</feature>
<organism evidence="3 4">
    <name type="scientific">Plectus sambesii</name>
    <dbReference type="NCBI Taxonomy" id="2011161"/>
    <lineage>
        <taxon>Eukaryota</taxon>
        <taxon>Metazoa</taxon>
        <taxon>Ecdysozoa</taxon>
        <taxon>Nematoda</taxon>
        <taxon>Chromadorea</taxon>
        <taxon>Plectida</taxon>
        <taxon>Plectina</taxon>
        <taxon>Plectoidea</taxon>
        <taxon>Plectidae</taxon>
        <taxon>Plectus</taxon>
    </lineage>
</organism>
<evidence type="ECO:0000256" key="1">
    <source>
        <dbReference type="SAM" id="MobiDB-lite"/>
    </source>
</evidence>
<dbReference type="Proteomes" id="UP000887566">
    <property type="component" value="Unplaced"/>
</dbReference>
<keyword evidence="3" id="KW-1185">Reference proteome</keyword>
<dbReference type="AlphaFoldDB" id="A0A914WIY1"/>
<protein>
    <submittedName>
        <fullName evidence="4">Secreted protein</fullName>
    </submittedName>
</protein>
<evidence type="ECO:0000313" key="3">
    <source>
        <dbReference type="Proteomes" id="UP000887566"/>
    </source>
</evidence>
<keyword evidence="2" id="KW-0732">Signal</keyword>
<sequence length="107" mass="11461">MAGQTPLKDASPSPLTHQRPLCCLLLVILGRFALSLAAVDLRAPACRDDCAPDRRSVTREEGANHDPDDTPTPPDRRSPAVFDPAPPRRLAAPHRTERGGAPLSPPT</sequence>
<reference evidence="4" key="1">
    <citation type="submission" date="2022-11" db="UniProtKB">
        <authorList>
            <consortium name="WormBaseParasite"/>
        </authorList>
    </citation>
    <scope>IDENTIFICATION</scope>
</reference>